<proteinExistence type="predicted"/>
<protein>
    <submittedName>
        <fullName evidence="3">RGS domain-containing protein</fullName>
    </submittedName>
</protein>
<reference evidence="1 2" key="1">
    <citation type="submission" date="2018-11" db="EMBL/GenBank/DDBJ databases">
        <authorList>
            <consortium name="Pathogen Informatics"/>
        </authorList>
    </citation>
    <scope>NUCLEOTIDE SEQUENCE [LARGE SCALE GENOMIC DNA]</scope>
</reference>
<accession>A0A183FK55</accession>
<organism evidence="2 3">
    <name type="scientific">Heligmosomoides polygyrus</name>
    <name type="common">Parasitic roundworm</name>
    <dbReference type="NCBI Taxonomy" id="6339"/>
    <lineage>
        <taxon>Eukaryota</taxon>
        <taxon>Metazoa</taxon>
        <taxon>Ecdysozoa</taxon>
        <taxon>Nematoda</taxon>
        <taxon>Chromadorea</taxon>
        <taxon>Rhabditida</taxon>
        <taxon>Rhabditina</taxon>
        <taxon>Rhabditomorpha</taxon>
        <taxon>Strongyloidea</taxon>
        <taxon>Heligmosomidae</taxon>
        <taxon>Heligmosomoides</taxon>
    </lineage>
</organism>
<reference evidence="3" key="2">
    <citation type="submission" date="2019-09" db="UniProtKB">
        <authorList>
            <consortium name="WormBaseParasite"/>
        </authorList>
    </citation>
    <scope>IDENTIFICATION</scope>
</reference>
<sequence length="107" mass="12560">MESTGMREDFEVRVTLLAVEAQTADRKALEAFWIHAKDPKLKRKKELLYITRELRPYISDQSKRLVYDLCRMNAAAFEKYVNYILPKTPRDVTFEDAVFTPKDLFGP</sequence>
<accession>A0A3P7YLF3</accession>
<evidence type="ECO:0000313" key="3">
    <source>
        <dbReference type="WBParaSite" id="HPBE_0000748701-mRNA-1"/>
    </source>
</evidence>
<dbReference type="Proteomes" id="UP000050761">
    <property type="component" value="Unassembled WGS sequence"/>
</dbReference>
<dbReference type="EMBL" id="UZAH01025902">
    <property type="protein sequence ID" value="VDO72474.1"/>
    <property type="molecule type" value="Genomic_DNA"/>
</dbReference>
<evidence type="ECO:0000313" key="1">
    <source>
        <dbReference type="EMBL" id="VDO72474.1"/>
    </source>
</evidence>
<dbReference type="WBParaSite" id="HPBE_0000748701-mRNA-1">
    <property type="protein sequence ID" value="HPBE_0000748701-mRNA-1"/>
    <property type="gene ID" value="HPBE_0000748701"/>
</dbReference>
<name>A0A183FK55_HELPZ</name>
<dbReference type="OrthoDB" id="10563550at2759"/>
<evidence type="ECO:0000313" key="2">
    <source>
        <dbReference type="Proteomes" id="UP000050761"/>
    </source>
</evidence>
<gene>
    <name evidence="1" type="ORF">HPBE_LOCUS7488</name>
</gene>
<keyword evidence="2" id="KW-1185">Reference proteome</keyword>
<dbReference type="AlphaFoldDB" id="A0A183FK55"/>